<dbReference type="InParanoid" id="W5MUC8"/>
<evidence type="ECO:0000256" key="13">
    <source>
        <dbReference type="SAM" id="Phobius"/>
    </source>
</evidence>
<keyword evidence="10" id="KW-0406">Ion transport</keyword>
<keyword evidence="7 13" id="KW-0812">Transmembrane</keyword>
<evidence type="ECO:0000256" key="1">
    <source>
        <dbReference type="ARBA" id="ARBA00004651"/>
    </source>
</evidence>
<sequence>MLPGSENKIHPDEPDGKVVLTAFEKRCSIKSWIKQNIKKKECIYYVEASSRYCNISHFYPVSKAICKCGYQKTSHSGEALKPDEFLGELWDPRKHVREVPTDAFGDITFPGLGQKVGKYVRVSSDSSTETLYQLMTEFWGLSPPNLLISVTGGAKNFYMKSRLKVMFRRGLIKVAHTTGAWIVTGGTHAGVMKHVGKAVRDYSMSTSSKDGQIVAIGIATWGTVHNRQNLIDPEGKFSGYYPLDETSQGRLSCLDINHSHFILVDDGTHGKYGVEIALRSKLEKLISEQPLGNRDGSVTIPAVCVVLEGGPGTLNTIYNAVINGTPCVILGGSGRIADVIAQLANLPVSQVTVSLIKKQLKRFFSKEYDTFSELKIIEWTKKIQDIIRMQQLLTVFRIDEEGRSDVDVAILKALLKASKASDSLGHGNWERQLELAVAWNRVDIAESEIFTEDRQWKSSDLHQATLSALIGNRTDFVKLLLENGVSLKEFLTEDILLELYNNLLPGSLILRKIAKRLKRITLSHVSEELRLLLGSYTQPLYPLPAKNGLYSSSKYICFDSKSQIELQDIASTAEGKTLKTLEDPARDLFLWAILQNRKELAEIAWEQCRDNIAAALAASKILKILAEEEEGDESDEMKKLADYYEHQAIGSVFTECYGRDELRAQKLLTRLSKSWGRTTCLRLALEADNKSFVAQTGVQAFLTTIWWGELTVDTKLWRVLLCMLFFPLIYTGLVTFSRRQEQVILVPLSFIRRFKNFFTSPVVTFYWNVMSYFGFLWLFAYVLMMDFQVSPSWTEILLYVWLASLLFEEIRQLFHDPDGFGVQKKAQMYFNDTWNKVDMLSIFIFIAGLSCRLTTTAFYDGRIILCFGFIIFCLRLMAIFAVSKTLGPKIIIVKRMMKDIFFFLFLLGVWVVAYGVAMQSILIHNETQLNWIFRGAVYEPYLTIFGNIPSRIDSVNFDNSTCSLNGDDPLMPKCPVLNADGTPAFPDWLTIILLCVYLLFANILLLNLLIAMFNYTFQEVQDHTDNIWKFQRYQLIEEYHSRPSAPPPFIIFSHIFFFIRRIILRRPSQRHKMFHNELSAMGEAELLSWETFMKENYLASQKQERNQSTEYKIHDTAEKVGVVVDLLEGEHNRESASLVKRLAKLEEQVSQSTKALQWIMNALKSNSLETKEDATFLSSLSRSTEAERLDLDEETEKEKPQCHVNATHLPYPGTSITRFPVPEEYVPWEVKIDHFFSCQLQVSFKYELVHFFNSFLNLIVKYTFIFVNPVGRTGLEGSGSLYQLGPNKALDPVITRWKVDSEGSILEFIAVRNKKDEIWAFPGGILQPGETLPERLKEVVGKKLQEKIESMLHCGIKVYQGYVDDCRNTDNAWVETTAINIHFNKSDSALDDFIGMTSFRDSSSGLLVEWEDVSDRIALCAYQKDILRMVAELHNIQL</sequence>
<keyword evidence="9 13" id="KW-1133">Transmembrane helix</keyword>
<evidence type="ECO:0000259" key="14">
    <source>
        <dbReference type="Pfam" id="PF00520"/>
    </source>
</evidence>
<protein>
    <submittedName>
        <fullName evidence="17">Transient receptor potential cation channel, subfamily M, member 2</fullName>
    </submittedName>
</protein>
<dbReference type="GO" id="GO:0099604">
    <property type="term" value="F:ligand-gated calcium channel activity"/>
    <property type="evidence" value="ECO:0000318"/>
    <property type="project" value="GO_Central"/>
</dbReference>
<keyword evidence="18" id="KW-1185">Reference proteome</keyword>
<feature type="transmembrane region" description="Helical" evidence="13">
    <location>
        <begin position="716"/>
        <end position="736"/>
    </location>
</feature>
<keyword evidence="6" id="KW-0107">Calcium channel</keyword>
<reference evidence="18" key="1">
    <citation type="submission" date="2011-12" db="EMBL/GenBank/DDBJ databases">
        <title>The Draft Genome of Lepisosteus oculatus.</title>
        <authorList>
            <consortium name="The Broad Institute Genome Assembly &amp; Analysis Group"/>
            <consortium name="Computational R&amp;D Group"/>
            <consortium name="and Sequencing Platform"/>
            <person name="Di Palma F."/>
            <person name="Alfoldi J."/>
            <person name="Johnson J."/>
            <person name="Berlin A."/>
            <person name="Gnerre S."/>
            <person name="Jaffe D."/>
            <person name="MacCallum I."/>
            <person name="Young S."/>
            <person name="Walker B.J."/>
            <person name="Lander E.S."/>
            <person name="Lindblad-Toh K."/>
        </authorList>
    </citation>
    <scope>NUCLEOTIDE SEQUENCE [LARGE SCALE GENOMIC DNA]</scope>
</reference>
<evidence type="ECO:0000259" key="15">
    <source>
        <dbReference type="Pfam" id="PF18139"/>
    </source>
</evidence>
<dbReference type="InterPro" id="IPR015797">
    <property type="entry name" value="NUDIX_hydrolase-like_dom_sf"/>
</dbReference>
<feature type="domain" description="TRPM-like" evidence="16">
    <location>
        <begin position="448"/>
        <end position="695"/>
    </location>
</feature>
<feature type="transmembrane region" description="Helical" evidence="13">
    <location>
        <begin position="757"/>
        <end position="784"/>
    </location>
</feature>
<keyword evidence="3" id="KW-0813">Transport</keyword>
<reference evidence="17" key="3">
    <citation type="submission" date="2025-09" db="UniProtKB">
        <authorList>
            <consortium name="Ensembl"/>
        </authorList>
    </citation>
    <scope>IDENTIFICATION</scope>
</reference>
<dbReference type="EMBL" id="AHAT01016461">
    <property type="status" value="NOT_ANNOTATED_CDS"/>
    <property type="molecule type" value="Genomic_DNA"/>
</dbReference>
<dbReference type="InterPro" id="IPR005821">
    <property type="entry name" value="Ion_trans_dom"/>
</dbReference>
<evidence type="ECO:0000256" key="11">
    <source>
        <dbReference type="ARBA" id="ARBA00023136"/>
    </source>
</evidence>
<dbReference type="eggNOG" id="KOG4195">
    <property type="taxonomic scope" value="Eukaryota"/>
</dbReference>
<dbReference type="GO" id="GO:0005509">
    <property type="term" value="F:calcium ion binding"/>
    <property type="evidence" value="ECO:0007669"/>
    <property type="project" value="Ensembl"/>
</dbReference>
<proteinExistence type="inferred from homology"/>
<feature type="domain" description="TRPM SLOG" evidence="15">
    <location>
        <begin position="118"/>
        <end position="367"/>
    </location>
</feature>
<name>W5MUC8_LEPOC</name>
<dbReference type="InterPro" id="IPR057366">
    <property type="entry name" value="TRPM-like"/>
</dbReference>
<evidence type="ECO:0000256" key="4">
    <source>
        <dbReference type="ARBA" id="ARBA00022475"/>
    </source>
</evidence>
<dbReference type="EMBL" id="AHAT01016462">
    <property type="status" value="NOT_ANNOTATED_CDS"/>
    <property type="molecule type" value="Genomic_DNA"/>
</dbReference>
<dbReference type="GeneTree" id="ENSGT00940000156404"/>
<dbReference type="OMA" id="EFLIYEP"/>
<dbReference type="Pfam" id="PF25508">
    <property type="entry name" value="TRPM2"/>
    <property type="match status" value="1"/>
</dbReference>
<evidence type="ECO:0000256" key="12">
    <source>
        <dbReference type="ARBA" id="ARBA00023303"/>
    </source>
</evidence>
<dbReference type="Bgee" id="ENSLOCG00000009806">
    <property type="expression patterns" value="Expressed in liver and 7 other cell types or tissues"/>
</dbReference>
<reference evidence="17" key="2">
    <citation type="submission" date="2025-08" db="UniProtKB">
        <authorList>
            <consortium name="Ensembl"/>
        </authorList>
    </citation>
    <scope>IDENTIFICATION</scope>
</reference>
<dbReference type="EMBL" id="AHAT01016464">
    <property type="status" value="NOT_ANNOTATED_CDS"/>
    <property type="molecule type" value="Genomic_DNA"/>
</dbReference>
<evidence type="ECO:0000256" key="3">
    <source>
        <dbReference type="ARBA" id="ARBA00022448"/>
    </source>
</evidence>
<dbReference type="EMBL" id="AHAT01016466">
    <property type="status" value="NOT_ANNOTATED_CDS"/>
    <property type="molecule type" value="Genomic_DNA"/>
</dbReference>
<dbReference type="FunCoup" id="W5MUC8">
    <property type="interactions" value="947"/>
</dbReference>
<keyword evidence="8" id="KW-0106">Calcium</keyword>
<evidence type="ECO:0000256" key="10">
    <source>
        <dbReference type="ARBA" id="ARBA00023065"/>
    </source>
</evidence>
<dbReference type="GO" id="GO:0005886">
    <property type="term" value="C:plasma membrane"/>
    <property type="evidence" value="ECO:0000318"/>
    <property type="project" value="GO_Central"/>
</dbReference>
<comment type="similarity">
    <text evidence="2">Belongs to the transient receptor (TC 1.A.4) family. LTrpC subfamily. TRPM2 sub-subfamily.</text>
</comment>
<dbReference type="SUPFAM" id="SSF55811">
    <property type="entry name" value="Nudix"/>
    <property type="match status" value="1"/>
</dbReference>
<evidence type="ECO:0000256" key="8">
    <source>
        <dbReference type="ARBA" id="ARBA00022837"/>
    </source>
</evidence>
<comment type="subcellular location">
    <subcellularLocation>
        <location evidence="1">Cell membrane</location>
        <topology evidence="1">Multi-pass membrane protein</topology>
    </subcellularLocation>
</comment>
<feature type="transmembrane region" description="Helical" evidence="13">
    <location>
        <begin position="902"/>
        <end position="923"/>
    </location>
</feature>
<organism evidence="17 18">
    <name type="scientific">Lepisosteus oculatus</name>
    <name type="common">Spotted gar</name>
    <dbReference type="NCBI Taxonomy" id="7918"/>
    <lineage>
        <taxon>Eukaryota</taxon>
        <taxon>Metazoa</taxon>
        <taxon>Chordata</taxon>
        <taxon>Craniata</taxon>
        <taxon>Vertebrata</taxon>
        <taxon>Euteleostomi</taxon>
        <taxon>Actinopterygii</taxon>
        <taxon>Neopterygii</taxon>
        <taxon>Holostei</taxon>
        <taxon>Semionotiformes</taxon>
        <taxon>Lepisosteidae</taxon>
        <taxon>Lepisosteus</taxon>
    </lineage>
</organism>
<dbReference type="InterPro" id="IPR050927">
    <property type="entry name" value="TRPM"/>
</dbReference>
<evidence type="ECO:0000313" key="17">
    <source>
        <dbReference type="Ensembl" id="ENSLOCP00000011987.1"/>
    </source>
</evidence>
<evidence type="ECO:0000256" key="7">
    <source>
        <dbReference type="ARBA" id="ARBA00022692"/>
    </source>
</evidence>
<dbReference type="PANTHER" id="PTHR13800:SF2">
    <property type="entry name" value="TRANSIENT RECEPTOR POTENTIAL CATION CHANNEL SUBFAMILY M MEMBER 2"/>
    <property type="match status" value="1"/>
</dbReference>
<evidence type="ECO:0000313" key="18">
    <source>
        <dbReference type="Proteomes" id="UP000018468"/>
    </source>
</evidence>
<dbReference type="Pfam" id="PF00520">
    <property type="entry name" value="Ion_trans"/>
    <property type="match status" value="1"/>
</dbReference>
<dbReference type="Proteomes" id="UP000018468">
    <property type="component" value="Linkage group LG12"/>
</dbReference>
<evidence type="ECO:0000256" key="2">
    <source>
        <dbReference type="ARBA" id="ARBA00009501"/>
    </source>
</evidence>
<dbReference type="PANTHER" id="PTHR13800">
    <property type="entry name" value="TRANSIENT RECEPTOR POTENTIAL CATION CHANNEL, SUBFAMILY M, MEMBER 6"/>
    <property type="match status" value="1"/>
</dbReference>
<dbReference type="GO" id="GO:0072571">
    <property type="term" value="F:mono-ADP-D-ribose binding"/>
    <property type="evidence" value="ECO:0007669"/>
    <property type="project" value="Ensembl"/>
</dbReference>
<feature type="transmembrane region" description="Helical" evidence="13">
    <location>
        <begin position="988"/>
        <end position="1010"/>
    </location>
</feature>
<evidence type="ECO:0000256" key="6">
    <source>
        <dbReference type="ARBA" id="ARBA00022673"/>
    </source>
</evidence>
<evidence type="ECO:0000256" key="9">
    <source>
        <dbReference type="ARBA" id="ARBA00022989"/>
    </source>
</evidence>
<keyword evidence="11 13" id="KW-0472">Membrane</keyword>
<dbReference type="GO" id="GO:0070588">
    <property type="term" value="P:calcium ion transmembrane transport"/>
    <property type="evidence" value="ECO:0000318"/>
    <property type="project" value="GO_Central"/>
</dbReference>
<dbReference type="Gene3D" id="3.90.79.10">
    <property type="entry name" value="Nucleoside Triphosphate Pyrophosphohydrolase"/>
    <property type="match status" value="1"/>
</dbReference>
<dbReference type="GO" id="GO:0051289">
    <property type="term" value="P:protein homotetramerization"/>
    <property type="evidence" value="ECO:0007669"/>
    <property type="project" value="Ensembl"/>
</dbReference>
<dbReference type="EMBL" id="AHAT01016467">
    <property type="status" value="NOT_ANNOTATED_CDS"/>
    <property type="molecule type" value="Genomic_DNA"/>
</dbReference>
<dbReference type="Ensembl" id="ENSLOCT00000012008.1">
    <property type="protein sequence ID" value="ENSLOCP00000011987.1"/>
    <property type="gene ID" value="ENSLOCG00000009806.1"/>
</dbReference>
<evidence type="ECO:0000259" key="16">
    <source>
        <dbReference type="Pfam" id="PF25508"/>
    </source>
</evidence>
<dbReference type="STRING" id="7918.ENSLOCP00000011987"/>
<dbReference type="EMBL" id="AHAT01016463">
    <property type="status" value="NOT_ANNOTATED_CDS"/>
    <property type="molecule type" value="Genomic_DNA"/>
</dbReference>
<dbReference type="EMBL" id="AHAT01016465">
    <property type="status" value="NOT_ANNOTATED_CDS"/>
    <property type="molecule type" value="Genomic_DNA"/>
</dbReference>
<dbReference type="InterPro" id="IPR041491">
    <property type="entry name" value="TRPM_SLOG"/>
</dbReference>
<keyword evidence="4" id="KW-1003">Cell membrane</keyword>
<feature type="domain" description="Ion transport" evidence="14">
    <location>
        <begin position="766"/>
        <end position="1024"/>
    </location>
</feature>
<feature type="transmembrane region" description="Helical" evidence="13">
    <location>
        <begin position="861"/>
        <end position="882"/>
    </location>
</feature>
<dbReference type="HOGENOM" id="CLU_001390_0_3_1"/>
<dbReference type="CDD" id="cd03670">
    <property type="entry name" value="NUDIX_ADPRase_Nudt9"/>
    <property type="match status" value="1"/>
</dbReference>
<keyword evidence="12" id="KW-0407">Ion channel</keyword>
<dbReference type="eggNOG" id="KOG3614">
    <property type="taxonomic scope" value="Eukaryota"/>
</dbReference>
<evidence type="ECO:0000256" key="5">
    <source>
        <dbReference type="ARBA" id="ARBA00022568"/>
    </source>
</evidence>
<dbReference type="Pfam" id="PF18139">
    <property type="entry name" value="LSDAT_euk"/>
    <property type="match status" value="1"/>
</dbReference>
<keyword evidence="5" id="KW-0109">Calcium transport</keyword>
<accession>W5MUC8</accession>